<gene>
    <name evidence="3" type="ORF">GCM10023349_43310</name>
</gene>
<sequence>MSAPVADLTARRLRARLAHAQTTGRLPSVVAGLVRDGEPIWFDAYGEPAVPGHDPLDVQYRIGSITKTMTAVLVLQLVRDGRIGLDDPASTVLGDVGTGGIGYGDRTLRTLLAHSSGMQSEPAGSWWERSAGLSWDELAAAHDGSGAVFPAHQEFHYSNLGYALLGELAAQLLGTTWWEAVEARVLAPLGMTRTSYLPEGAAAQGWSVQPYESTLVPEPATDTGAMAPAGQVWATVTDLARYAAFLLDGHPDVLSADELRQAFGPQSGNPKDGVRYAHGLGFQLFPGGSGTLAGHTGSMPGFLATCLVDRGRRVGGVVLANATVGYSPAAIVGELLEELERCEPTVAPAWTPSPALPAELAGVPGVWHWGNTPIVFTMEAAELVGRRNGVELYRFAVRDGRVVGLSGYHAGEELHVVRRADGSIGHLDIATFIYTRTPYDPDAPIPGGHPAG</sequence>
<dbReference type="SUPFAM" id="SSF56601">
    <property type="entry name" value="beta-lactamase/transpeptidase-like"/>
    <property type="match status" value="1"/>
</dbReference>
<dbReference type="InterPro" id="IPR012338">
    <property type="entry name" value="Beta-lactam/transpept-like"/>
</dbReference>
<dbReference type="GO" id="GO:0016787">
    <property type="term" value="F:hydrolase activity"/>
    <property type="evidence" value="ECO:0007669"/>
    <property type="project" value="UniProtKB-KW"/>
</dbReference>
<dbReference type="PANTHER" id="PTHR46825:SF7">
    <property type="entry name" value="D-ALANYL-D-ALANINE CARBOXYPEPTIDASE"/>
    <property type="match status" value="1"/>
</dbReference>
<dbReference type="InterPro" id="IPR050491">
    <property type="entry name" value="AmpC-like"/>
</dbReference>
<evidence type="ECO:0000313" key="4">
    <source>
        <dbReference type="Proteomes" id="UP001499974"/>
    </source>
</evidence>
<dbReference type="InterPro" id="IPR056008">
    <property type="entry name" value="DUF7586"/>
</dbReference>
<name>A0ABP8Y3E1_9ACTN</name>
<comment type="caution">
    <text evidence="3">The sequence shown here is derived from an EMBL/GenBank/DDBJ whole genome shotgun (WGS) entry which is preliminary data.</text>
</comment>
<dbReference type="EMBL" id="BAABKM010000005">
    <property type="protein sequence ID" value="GAA4718679.1"/>
    <property type="molecule type" value="Genomic_DNA"/>
</dbReference>
<dbReference type="PANTHER" id="PTHR46825">
    <property type="entry name" value="D-ALANYL-D-ALANINE-CARBOXYPEPTIDASE/ENDOPEPTIDASE AMPH"/>
    <property type="match status" value="1"/>
</dbReference>
<dbReference type="Gene3D" id="3.40.710.10">
    <property type="entry name" value="DD-peptidase/beta-lactamase superfamily"/>
    <property type="match status" value="1"/>
</dbReference>
<dbReference type="Pfam" id="PF00144">
    <property type="entry name" value="Beta-lactamase"/>
    <property type="match status" value="1"/>
</dbReference>
<feature type="domain" description="Beta-lactamase-related" evidence="1">
    <location>
        <begin position="14"/>
        <end position="327"/>
    </location>
</feature>
<evidence type="ECO:0000259" key="1">
    <source>
        <dbReference type="Pfam" id="PF00144"/>
    </source>
</evidence>
<dbReference type="RefSeq" id="WP_345523791.1">
    <property type="nucleotide sequence ID" value="NZ_BAABKM010000005.1"/>
</dbReference>
<keyword evidence="3" id="KW-0378">Hydrolase</keyword>
<evidence type="ECO:0000259" key="2">
    <source>
        <dbReference type="Pfam" id="PF24491"/>
    </source>
</evidence>
<protein>
    <submittedName>
        <fullName evidence="3">Serine hydrolase domain-containing protein</fullName>
    </submittedName>
</protein>
<reference evidence="4" key="1">
    <citation type="journal article" date="2019" name="Int. J. Syst. Evol. Microbiol.">
        <title>The Global Catalogue of Microorganisms (GCM) 10K type strain sequencing project: providing services to taxonomists for standard genome sequencing and annotation.</title>
        <authorList>
            <consortium name="The Broad Institute Genomics Platform"/>
            <consortium name="The Broad Institute Genome Sequencing Center for Infectious Disease"/>
            <person name="Wu L."/>
            <person name="Ma J."/>
        </authorList>
    </citation>
    <scope>NUCLEOTIDE SEQUENCE [LARGE SCALE GENOMIC DNA]</scope>
    <source>
        <strain evidence="4">JCM 18531</strain>
    </source>
</reference>
<evidence type="ECO:0000313" key="3">
    <source>
        <dbReference type="EMBL" id="GAA4718679.1"/>
    </source>
</evidence>
<dbReference type="InterPro" id="IPR001466">
    <property type="entry name" value="Beta-lactam-related"/>
</dbReference>
<organism evidence="3 4">
    <name type="scientific">Nocardioides conyzicola</name>
    <dbReference type="NCBI Taxonomy" id="1651781"/>
    <lineage>
        <taxon>Bacteria</taxon>
        <taxon>Bacillati</taxon>
        <taxon>Actinomycetota</taxon>
        <taxon>Actinomycetes</taxon>
        <taxon>Propionibacteriales</taxon>
        <taxon>Nocardioidaceae</taxon>
        <taxon>Nocardioides</taxon>
    </lineage>
</organism>
<accession>A0ABP8Y3E1</accession>
<dbReference type="Proteomes" id="UP001499974">
    <property type="component" value="Unassembled WGS sequence"/>
</dbReference>
<dbReference type="Pfam" id="PF24491">
    <property type="entry name" value="DUF7586"/>
    <property type="match status" value="1"/>
</dbReference>
<feature type="domain" description="DUF7586" evidence="2">
    <location>
        <begin position="357"/>
        <end position="436"/>
    </location>
</feature>
<keyword evidence="4" id="KW-1185">Reference proteome</keyword>
<proteinExistence type="predicted"/>